<dbReference type="InterPro" id="IPR001046">
    <property type="entry name" value="NRAMP_fam"/>
</dbReference>
<dbReference type="GO" id="GO:0015086">
    <property type="term" value="F:cadmium ion transmembrane transporter activity"/>
    <property type="evidence" value="ECO:0007669"/>
    <property type="project" value="TreeGrafter"/>
</dbReference>
<gene>
    <name evidence="6" type="ORF">B0F90DRAFT_878821</name>
</gene>
<feature type="transmembrane region" description="Helical" evidence="5">
    <location>
        <begin position="181"/>
        <end position="205"/>
    </location>
</feature>
<reference evidence="6" key="1">
    <citation type="journal article" date="2022" name="New Phytol.">
        <title>Evolutionary transition to the ectomycorrhizal habit in the genomes of a hyperdiverse lineage of mushroom-forming fungi.</title>
        <authorList>
            <person name="Looney B."/>
            <person name="Miyauchi S."/>
            <person name="Morin E."/>
            <person name="Drula E."/>
            <person name="Courty P.E."/>
            <person name="Kohler A."/>
            <person name="Kuo A."/>
            <person name="LaButti K."/>
            <person name="Pangilinan J."/>
            <person name="Lipzen A."/>
            <person name="Riley R."/>
            <person name="Andreopoulos W."/>
            <person name="He G."/>
            <person name="Johnson J."/>
            <person name="Nolan M."/>
            <person name="Tritt A."/>
            <person name="Barry K.W."/>
            <person name="Grigoriev I.V."/>
            <person name="Nagy L.G."/>
            <person name="Hibbett D."/>
            <person name="Henrissat B."/>
            <person name="Matheny P.B."/>
            <person name="Labbe J."/>
            <person name="Martin F.M."/>
        </authorList>
    </citation>
    <scope>NUCLEOTIDE SEQUENCE</scope>
    <source>
        <strain evidence="6">BPL690</strain>
    </source>
</reference>
<feature type="transmembrane region" description="Helical" evidence="5">
    <location>
        <begin position="314"/>
        <end position="337"/>
    </location>
</feature>
<evidence type="ECO:0000256" key="1">
    <source>
        <dbReference type="ARBA" id="ARBA00004141"/>
    </source>
</evidence>
<keyword evidence="2 5" id="KW-0812">Transmembrane</keyword>
<dbReference type="Pfam" id="PF01566">
    <property type="entry name" value="Nramp"/>
    <property type="match status" value="2"/>
</dbReference>
<feature type="transmembrane region" description="Helical" evidence="5">
    <location>
        <begin position="150"/>
        <end position="169"/>
    </location>
</feature>
<dbReference type="GO" id="GO:0030026">
    <property type="term" value="P:intracellular manganese ion homeostasis"/>
    <property type="evidence" value="ECO:0007669"/>
    <property type="project" value="TreeGrafter"/>
</dbReference>
<feature type="transmembrane region" description="Helical" evidence="5">
    <location>
        <begin position="434"/>
        <end position="457"/>
    </location>
</feature>
<dbReference type="PRINTS" id="PR00447">
    <property type="entry name" value="NATRESASSCMP"/>
</dbReference>
<dbReference type="GO" id="GO:0034755">
    <property type="term" value="P:iron ion transmembrane transport"/>
    <property type="evidence" value="ECO:0007669"/>
    <property type="project" value="TreeGrafter"/>
</dbReference>
<dbReference type="NCBIfam" id="NF037982">
    <property type="entry name" value="Nramp_1"/>
    <property type="match status" value="1"/>
</dbReference>
<sequence>MSPVTSQPTSLDSMSDTRPTRTWAKEAWIHITKHLGVGVICSVAYFDPGNWGVDLQAGSDYGYKLLFVVLLAGLFAVFLQSLACKLGVVTGLNLASHCRLLFHNRSRHPALCRWLILYPLYVLSEVAIISTDLAELLGSAIALNLLFPKLPLWGGALLTAFDVLLILACSDPLHSRPVRSFEFLIGILVLIVLVCMCILVSKLQVEWGDAFKGFIPSGALFQHGGLYTSVGILGATVMPHSLFLGSALATQDRAFVKPVSLPVAPTRVVRPNSFREQLLKLFRPVHADTLDEFETHADRSNNSISFVKAHLHHAIVDIVVNLLGVAVVINALILILASSVFHETGVKVTNADIYDAYSVLVSVVGRGAGVIFALALLCCGQSASLVATVAGQIVSEGFIRWRVSPLVRRLVTRLLGLIPSVAVAVTIGRSGVNTMLVASQVVLSITLPFIIFPLVWLTSSRTVMRVRAPTPVVPVQKETDLAEVEKQDAPGDEYLDFSNSWVITVIGYAICALILAANCYVIITLILGEGN</sequence>
<keyword evidence="4 5" id="KW-0472">Membrane</keyword>
<feature type="transmembrane region" description="Helical" evidence="5">
    <location>
        <begin position="410"/>
        <end position="428"/>
    </location>
</feature>
<dbReference type="GO" id="GO:0005384">
    <property type="term" value="F:manganese ion transmembrane transporter activity"/>
    <property type="evidence" value="ECO:0007669"/>
    <property type="project" value="TreeGrafter"/>
</dbReference>
<evidence type="ECO:0000313" key="6">
    <source>
        <dbReference type="EMBL" id="KAI0297569.1"/>
    </source>
</evidence>
<comment type="caution">
    <text evidence="6">The sequence shown here is derived from an EMBL/GenBank/DDBJ whole genome shotgun (WGS) entry which is preliminary data.</text>
</comment>
<keyword evidence="3 5" id="KW-1133">Transmembrane helix</keyword>
<name>A0AAD4M0E3_9AGAM</name>
<evidence type="ECO:0000256" key="2">
    <source>
        <dbReference type="ARBA" id="ARBA00022692"/>
    </source>
</evidence>
<dbReference type="AlphaFoldDB" id="A0AAD4M0E3"/>
<dbReference type="PANTHER" id="PTHR11706">
    <property type="entry name" value="SOLUTE CARRIER PROTEIN FAMILY 11 MEMBER"/>
    <property type="match status" value="1"/>
</dbReference>
<feature type="transmembrane region" description="Helical" evidence="5">
    <location>
        <begin position="357"/>
        <end position="377"/>
    </location>
</feature>
<feature type="transmembrane region" description="Helical" evidence="5">
    <location>
        <begin position="225"/>
        <end position="249"/>
    </location>
</feature>
<evidence type="ECO:0000256" key="4">
    <source>
        <dbReference type="ARBA" id="ARBA00023136"/>
    </source>
</evidence>
<comment type="subcellular location">
    <subcellularLocation>
        <location evidence="1">Membrane</location>
        <topology evidence="1">Multi-pass membrane protein</topology>
    </subcellularLocation>
</comment>
<accession>A0AAD4M0E3</accession>
<dbReference type="PANTHER" id="PTHR11706:SF101">
    <property type="entry name" value="MANGANESE TRANSPORTER SMF1"/>
    <property type="match status" value="1"/>
</dbReference>
<protein>
    <submittedName>
        <fullName evidence="6">Natural resistance-associated macrophage protein-domain-containing protein</fullName>
    </submittedName>
</protein>
<dbReference type="GO" id="GO:0005886">
    <property type="term" value="C:plasma membrane"/>
    <property type="evidence" value="ECO:0007669"/>
    <property type="project" value="TreeGrafter"/>
</dbReference>
<feature type="transmembrane region" description="Helical" evidence="5">
    <location>
        <begin position="66"/>
        <end position="89"/>
    </location>
</feature>
<dbReference type="NCBIfam" id="TIGR01197">
    <property type="entry name" value="nramp"/>
    <property type="match status" value="1"/>
</dbReference>
<feature type="transmembrane region" description="Helical" evidence="5">
    <location>
        <begin position="501"/>
        <end position="527"/>
    </location>
</feature>
<evidence type="ECO:0000313" key="7">
    <source>
        <dbReference type="Proteomes" id="UP001203297"/>
    </source>
</evidence>
<dbReference type="Proteomes" id="UP001203297">
    <property type="component" value="Unassembled WGS sequence"/>
</dbReference>
<proteinExistence type="predicted"/>
<dbReference type="EMBL" id="WTXG01000035">
    <property type="protein sequence ID" value="KAI0297569.1"/>
    <property type="molecule type" value="Genomic_DNA"/>
</dbReference>
<evidence type="ECO:0000256" key="5">
    <source>
        <dbReference type="SAM" id="Phobius"/>
    </source>
</evidence>
<feature type="transmembrane region" description="Helical" evidence="5">
    <location>
        <begin position="27"/>
        <end position="46"/>
    </location>
</feature>
<feature type="transmembrane region" description="Helical" evidence="5">
    <location>
        <begin position="110"/>
        <end position="130"/>
    </location>
</feature>
<evidence type="ECO:0000256" key="3">
    <source>
        <dbReference type="ARBA" id="ARBA00022989"/>
    </source>
</evidence>
<keyword evidence="7" id="KW-1185">Reference proteome</keyword>
<organism evidence="6 7">
    <name type="scientific">Multifurca ochricompacta</name>
    <dbReference type="NCBI Taxonomy" id="376703"/>
    <lineage>
        <taxon>Eukaryota</taxon>
        <taxon>Fungi</taxon>
        <taxon>Dikarya</taxon>
        <taxon>Basidiomycota</taxon>
        <taxon>Agaricomycotina</taxon>
        <taxon>Agaricomycetes</taxon>
        <taxon>Russulales</taxon>
        <taxon>Russulaceae</taxon>
        <taxon>Multifurca</taxon>
    </lineage>
</organism>